<dbReference type="HOGENOM" id="CLU_688855_0_0_1"/>
<accession>A0A067MK99</accession>
<name>A0A067MK99_BOTB1</name>
<gene>
    <name evidence="3" type="ORF">BOTBODRAFT_30922</name>
</gene>
<evidence type="ECO:0000256" key="1">
    <source>
        <dbReference type="SAM" id="Coils"/>
    </source>
</evidence>
<protein>
    <submittedName>
        <fullName evidence="3">Uncharacterized protein</fullName>
    </submittedName>
</protein>
<dbReference type="AlphaFoldDB" id="A0A067MK99"/>
<organism evidence="3 4">
    <name type="scientific">Botryobasidium botryosum (strain FD-172 SS1)</name>
    <dbReference type="NCBI Taxonomy" id="930990"/>
    <lineage>
        <taxon>Eukaryota</taxon>
        <taxon>Fungi</taxon>
        <taxon>Dikarya</taxon>
        <taxon>Basidiomycota</taxon>
        <taxon>Agaricomycotina</taxon>
        <taxon>Agaricomycetes</taxon>
        <taxon>Cantharellales</taxon>
        <taxon>Botryobasidiaceae</taxon>
        <taxon>Botryobasidium</taxon>
    </lineage>
</organism>
<keyword evidence="4" id="KW-1185">Reference proteome</keyword>
<feature type="compositionally biased region" description="Pro residues" evidence="2">
    <location>
        <begin position="211"/>
        <end position="231"/>
    </location>
</feature>
<feature type="region of interest" description="Disordered" evidence="2">
    <location>
        <begin position="366"/>
        <end position="400"/>
    </location>
</feature>
<proteinExistence type="predicted"/>
<evidence type="ECO:0000313" key="3">
    <source>
        <dbReference type="EMBL" id="KDQ16198.1"/>
    </source>
</evidence>
<dbReference type="Proteomes" id="UP000027195">
    <property type="component" value="Unassembled WGS sequence"/>
</dbReference>
<feature type="region of interest" description="Disordered" evidence="2">
    <location>
        <begin position="48"/>
        <end position="92"/>
    </location>
</feature>
<feature type="compositionally biased region" description="Basic residues" evidence="2">
    <location>
        <begin position="72"/>
        <end position="84"/>
    </location>
</feature>
<evidence type="ECO:0000313" key="4">
    <source>
        <dbReference type="Proteomes" id="UP000027195"/>
    </source>
</evidence>
<dbReference type="InParanoid" id="A0A067MK99"/>
<dbReference type="EMBL" id="KL198028">
    <property type="protein sequence ID" value="KDQ16198.1"/>
    <property type="molecule type" value="Genomic_DNA"/>
</dbReference>
<keyword evidence="1" id="KW-0175">Coiled coil</keyword>
<reference evidence="4" key="1">
    <citation type="journal article" date="2014" name="Proc. Natl. Acad. Sci. U.S.A.">
        <title>Extensive sampling of basidiomycete genomes demonstrates inadequacy of the white-rot/brown-rot paradigm for wood decay fungi.</title>
        <authorList>
            <person name="Riley R."/>
            <person name="Salamov A.A."/>
            <person name="Brown D.W."/>
            <person name="Nagy L.G."/>
            <person name="Floudas D."/>
            <person name="Held B.W."/>
            <person name="Levasseur A."/>
            <person name="Lombard V."/>
            <person name="Morin E."/>
            <person name="Otillar R."/>
            <person name="Lindquist E.A."/>
            <person name="Sun H."/>
            <person name="LaButti K.M."/>
            <person name="Schmutz J."/>
            <person name="Jabbour D."/>
            <person name="Luo H."/>
            <person name="Baker S.E."/>
            <person name="Pisabarro A.G."/>
            <person name="Walton J.D."/>
            <person name="Blanchette R.A."/>
            <person name="Henrissat B."/>
            <person name="Martin F."/>
            <person name="Cullen D."/>
            <person name="Hibbett D.S."/>
            <person name="Grigoriev I.V."/>
        </authorList>
    </citation>
    <scope>NUCLEOTIDE SEQUENCE [LARGE SCALE GENOMIC DNA]</scope>
    <source>
        <strain evidence="4">FD-172 SS1</strain>
    </source>
</reference>
<feature type="region of interest" description="Disordered" evidence="2">
    <location>
        <begin position="188"/>
        <end position="280"/>
    </location>
</feature>
<feature type="compositionally biased region" description="Polar residues" evidence="2">
    <location>
        <begin position="247"/>
        <end position="258"/>
    </location>
</feature>
<evidence type="ECO:0000256" key="2">
    <source>
        <dbReference type="SAM" id="MobiDB-lite"/>
    </source>
</evidence>
<feature type="compositionally biased region" description="Low complexity" evidence="2">
    <location>
        <begin position="233"/>
        <end position="246"/>
    </location>
</feature>
<sequence>MATITPEYVNAQRRARILASKASSDPGRASMSISTTSVAPSDFSSVLNISHSPKSTPPTSPIFPITPGSAPRPHHPPKDRKNRKGVVFTSDNDSLRIRRNSGASVDVSVGAHELADVLNEQIGNWLSMEEEEESDDSPPSPVASSYLSAETTSLDGDSIYSEASDAYSGRDIMFASYAKSAPLILMMPKARGSPPTPPPQITRSSRLSAVPPLPPPVTPLPPTPQGLPPTPNSSAPRRPSFSRSPSQFANHASTQSTLPLRSPPFPAPPNSRLFPETPGHSELDLSALHIDPYPPPSPSREHRGQHIPSSELVALSRALQEERLALERSHAAERALLERRVQALQEEARQREMRVKELMWLFEHPTQPGVMMSPDDDEDLDPEPPRGRSLSRRSSVTSRS</sequence>
<feature type="coiled-coil region" evidence="1">
    <location>
        <begin position="327"/>
        <end position="354"/>
    </location>
</feature>
<feature type="region of interest" description="Disordered" evidence="2">
    <location>
        <begin position="19"/>
        <end position="38"/>
    </location>
</feature>